<reference evidence="1" key="2">
    <citation type="submission" date="2021-08" db="EMBL/GenBank/DDBJ databases">
        <authorList>
            <person name="Eriksson T."/>
        </authorList>
    </citation>
    <scope>NUCLEOTIDE SEQUENCE</scope>
    <source>
        <strain evidence="1">Stoneville</strain>
        <tissue evidence="1">Whole head</tissue>
    </source>
</reference>
<accession>A0A8J6H6K4</accession>
<gene>
    <name evidence="1" type="ORF">GEV33_013747</name>
</gene>
<proteinExistence type="predicted"/>
<dbReference type="Proteomes" id="UP000719412">
    <property type="component" value="Unassembled WGS sequence"/>
</dbReference>
<dbReference type="EMBL" id="JABDTM020028375">
    <property type="protein sequence ID" value="KAH0809044.1"/>
    <property type="molecule type" value="Genomic_DNA"/>
</dbReference>
<name>A0A8J6H6K4_TENMO</name>
<organism evidence="1 2">
    <name type="scientific">Tenebrio molitor</name>
    <name type="common">Yellow mealworm beetle</name>
    <dbReference type="NCBI Taxonomy" id="7067"/>
    <lineage>
        <taxon>Eukaryota</taxon>
        <taxon>Metazoa</taxon>
        <taxon>Ecdysozoa</taxon>
        <taxon>Arthropoda</taxon>
        <taxon>Hexapoda</taxon>
        <taxon>Insecta</taxon>
        <taxon>Pterygota</taxon>
        <taxon>Neoptera</taxon>
        <taxon>Endopterygota</taxon>
        <taxon>Coleoptera</taxon>
        <taxon>Polyphaga</taxon>
        <taxon>Cucujiformia</taxon>
        <taxon>Tenebrionidae</taxon>
        <taxon>Tenebrio</taxon>
    </lineage>
</organism>
<keyword evidence="2" id="KW-1185">Reference proteome</keyword>
<sequence length="362" mass="41788">MKQHCDNKGKLKVDEQTKLQKKCIEEVKQVKQQDSPCSSRNYEHNGETPNLWKKRVTHEKQKEKGISMFATTRKCFGSSSQLRFDSYQKRAGTTDLGKDYEKLMCALFALKFSTSDIVADFEMKTNSDDCGDFDDVALKVTFVDGQSQMFLLQLKHSENMKKVTEKKFAAESDNFSLPKYITSIRKFENNVSFILYTNLSTSIESNSKILLQIENIKNEHTKNRDKKIEDEKKKEIVVRELQDLDPQKLLLTNRIEIRFKKGGTKVFQKCELNQSSESVEGLADYLKCFYFFALQTNTTGAQSLVNAMLREKCGITDATYSSSFIQFMETWWSANAYTFYTNAIGQKVQRKITTSSRSNYEI</sequence>
<protein>
    <submittedName>
        <fullName evidence="1">Uncharacterized protein</fullName>
    </submittedName>
</protein>
<evidence type="ECO:0000313" key="2">
    <source>
        <dbReference type="Proteomes" id="UP000719412"/>
    </source>
</evidence>
<dbReference type="AlphaFoldDB" id="A0A8J6H6K4"/>
<reference evidence="1" key="1">
    <citation type="journal article" date="2020" name="J Insects Food Feed">
        <title>The yellow mealworm (Tenebrio molitor) genome: a resource for the emerging insects as food and feed industry.</title>
        <authorList>
            <person name="Eriksson T."/>
            <person name="Andere A."/>
            <person name="Kelstrup H."/>
            <person name="Emery V."/>
            <person name="Picard C."/>
        </authorList>
    </citation>
    <scope>NUCLEOTIDE SEQUENCE</scope>
    <source>
        <strain evidence="1">Stoneville</strain>
        <tissue evidence="1">Whole head</tissue>
    </source>
</reference>
<evidence type="ECO:0000313" key="1">
    <source>
        <dbReference type="EMBL" id="KAH0809044.1"/>
    </source>
</evidence>
<comment type="caution">
    <text evidence="1">The sequence shown here is derived from an EMBL/GenBank/DDBJ whole genome shotgun (WGS) entry which is preliminary data.</text>
</comment>